<dbReference type="PRINTS" id="PR01737">
    <property type="entry name" value="FIMBRILLIN"/>
</dbReference>
<dbReference type="InterPro" id="IPR053878">
    <property type="entry name" value="FimA_C"/>
</dbReference>
<evidence type="ECO:0000259" key="15">
    <source>
        <dbReference type="Pfam" id="PF22492"/>
    </source>
</evidence>
<comment type="subcellular location">
    <subcellularLocation>
        <location evidence="1">Cell outer membrane</location>
    </subcellularLocation>
    <subcellularLocation>
        <location evidence="2">Fimbrium</location>
    </subcellularLocation>
</comment>
<protein>
    <recommendedName>
        <fullName evidence="11">Fimbrillin</fullName>
    </recommendedName>
</protein>
<keyword evidence="7" id="KW-0564">Palmitate</keyword>
<evidence type="ECO:0000256" key="9">
    <source>
        <dbReference type="ARBA" id="ARBA00023263"/>
    </source>
</evidence>
<evidence type="ECO:0000313" key="17">
    <source>
        <dbReference type="EMBL" id="BAL46695.1"/>
    </source>
</evidence>
<dbReference type="GO" id="GO:0005198">
    <property type="term" value="F:structural molecule activity"/>
    <property type="evidence" value="ECO:0007669"/>
    <property type="project" value="InterPro"/>
</dbReference>
<evidence type="ECO:0000256" key="1">
    <source>
        <dbReference type="ARBA" id="ARBA00004442"/>
    </source>
</evidence>
<evidence type="ECO:0000256" key="5">
    <source>
        <dbReference type="ARBA" id="ARBA00023026"/>
    </source>
</evidence>
<evidence type="ECO:0000256" key="10">
    <source>
        <dbReference type="ARBA" id="ARBA00023288"/>
    </source>
</evidence>
<keyword evidence="4 13" id="KW-0732">Signal</keyword>
<keyword evidence="6" id="KW-0472">Membrane</keyword>
<dbReference type="RefSeq" id="WP_039419467.1">
    <property type="nucleotide sequence ID" value="NZ_JRAT01000022.1"/>
</dbReference>
<evidence type="ECO:0000256" key="13">
    <source>
        <dbReference type="SAM" id="SignalP"/>
    </source>
</evidence>
<evidence type="ECO:0000256" key="6">
    <source>
        <dbReference type="ARBA" id="ARBA00023136"/>
    </source>
</evidence>
<evidence type="ECO:0000256" key="2">
    <source>
        <dbReference type="ARBA" id="ARBA00004561"/>
    </source>
</evidence>
<keyword evidence="10" id="KW-0449">Lipoprotein</keyword>
<dbReference type="EMBL" id="AB663101">
    <property type="protein sequence ID" value="BAL46695.1"/>
    <property type="molecule type" value="Genomic_DNA"/>
</dbReference>
<evidence type="ECO:0000256" key="8">
    <source>
        <dbReference type="ARBA" id="ARBA00023237"/>
    </source>
</evidence>
<dbReference type="Pfam" id="PF06321">
    <property type="entry name" value="P_gingi_FimA"/>
    <property type="match status" value="1"/>
</dbReference>
<dbReference type="FunFam" id="2.60.40.3690:FF:000001">
    <property type="entry name" value="Major fimbrium subunit FimA type-4"/>
    <property type="match status" value="1"/>
</dbReference>
<dbReference type="Gene3D" id="2.60.40.3690">
    <property type="match status" value="1"/>
</dbReference>
<dbReference type="AlphaFoldDB" id="H3JZU9"/>
<organism evidence="16">
    <name type="scientific">Porphyromonas gulae</name>
    <dbReference type="NCBI Taxonomy" id="111105"/>
    <lineage>
        <taxon>Bacteria</taxon>
        <taxon>Pseudomonadati</taxon>
        <taxon>Bacteroidota</taxon>
        <taxon>Bacteroidia</taxon>
        <taxon>Bacteroidales</taxon>
        <taxon>Porphyromonadaceae</taxon>
        <taxon>Porphyromonas</taxon>
    </lineage>
</organism>
<dbReference type="InterPro" id="IPR029141">
    <property type="entry name" value="FimA_N"/>
</dbReference>
<dbReference type="GeneID" id="57240292"/>
<name>H3JZU9_9PORP</name>
<dbReference type="InterPro" id="IPR008110">
    <property type="entry name" value="Fimbrillin"/>
</dbReference>
<feature type="domain" description="Major fimbrial subunit protein N-terminal" evidence="14">
    <location>
        <begin position="33"/>
        <end position="169"/>
    </location>
</feature>
<evidence type="ECO:0000313" key="16">
    <source>
        <dbReference type="EMBL" id="BAL46693.1"/>
    </source>
</evidence>
<evidence type="ECO:0000256" key="4">
    <source>
        <dbReference type="ARBA" id="ARBA00022729"/>
    </source>
</evidence>
<evidence type="ECO:0000256" key="11">
    <source>
        <dbReference type="ARBA" id="ARBA00029664"/>
    </source>
</evidence>
<accession>H3JZU9</accession>
<dbReference type="GO" id="GO:0007155">
    <property type="term" value="P:cell adhesion"/>
    <property type="evidence" value="ECO:0007669"/>
    <property type="project" value="InterPro"/>
</dbReference>
<dbReference type="GO" id="GO:0009279">
    <property type="term" value="C:cell outer membrane"/>
    <property type="evidence" value="ECO:0007669"/>
    <property type="project" value="UniProtKB-SubCell"/>
</dbReference>
<evidence type="ECO:0000256" key="3">
    <source>
        <dbReference type="ARBA" id="ARBA00006011"/>
    </source>
</evidence>
<feature type="signal peptide" evidence="13">
    <location>
        <begin position="1"/>
        <end position="20"/>
    </location>
</feature>
<evidence type="ECO:0000259" key="14">
    <source>
        <dbReference type="Pfam" id="PF06321"/>
    </source>
</evidence>
<comment type="function">
    <text evidence="12">Structural subunit of the major fimbriae. These long, filamentous pili are attached to the cell surface; they mediate biofilm formation, adhesion onto host cells and onto other bacteria that are part of the oral microbiome. They play an important role in the invasion of periodontal tissues. Fimbriae and their constituents are major virulence factors. FimA proteins from different strains have highly divergent sequences, and this has been used for classification. The sequence-based classification correlates with pathogenicity.</text>
</comment>
<reference evidence="16" key="1">
    <citation type="journal article" date="2012" name="J. Vet. Med. Sci.">
        <title>Diversity of Fimbrillin among &lt;i&gt;Porphyromonas gulae&lt;/i&gt; Clinical Isolates from Japanese Dogs.</title>
        <authorList>
            <person name="Nomura R."/>
            <person name="Shirai M."/>
            <person name="Kato Y."/>
            <person name="Murakami M."/>
            <person name="Nakano K."/>
            <person name="Hirai N."/>
            <person name="Mizusawa T."/>
            <person name="Naka S."/>
            <person name="Yamasaki Y."/>
            <person name="Matsumoto-Nakano M."/>
            <person name="Ooshima T."/>
            <person name="Asai F."/>
        </authorList>
    </citation>
    <scope>NUCLEOTIDE SEQUENCE</scope>
    <source>
        <strain evidence="16">D040</strain>
        <strain evidence="17">D052</strain>
    </source>
</reference>
<evidence type="ECO:0000256" key="12">
    <source>
        <dbReference type="ARBA" id="ARBA00045723"/>
    </source>
</evidence>
<sequence>MKKTKFFLLGLAALAMTACNKDNEAEPIVEGNATISVVLKTSNPNRAFGVADDEAKVAKLTVMVYNGEQQEAIKSAENAIKVENIKCGAGSRTLVVMANTGGMELAGKTLAEVKALTTELTAENQEATGLIMTAEPVDVTLVAGNNYYGYDGTQGGNQISQGTPLEIKRVHARIAFTKIEVKMSDSYVNKYNFTPENIYALVAKKKSNLFGTSLANSDDAYLTGSLTTFNGAYTPANYTHVAWLGRGYTAPSNDAPQGFYVLESAYAQNAGLRPTILCVKGKLTKHDGTPLSSEEMTAAFNAGWIVANNDPTTYYPVLVNFESNNYTYTGDAVEKGKIVRNHKFDINLTITGPGTNNPENPITESANLNVNCVVAAWKGVVQNVIW</sequence>
<evidence type="ECO:0000256" key="7">
    <source>
        <dbReference type="ARBA" id="ARBA00023139"/>
    </source>
</evidence>
<proteinExistence type="inferred from homology"/>
<keyword evidence="8" id="KW-0998">Cell outer membrane</keyword>
<feature type="domain" description="Major fimbrium subunit FimA C-terminal" evidence="15">
    <location>
        <begin position="171"/>
        <end position="377"/>
    </location>
</feature>
<dbReference type="Pfam" id="PF22492">
    <property type="entry name" value="FimA4_C"/>
    <property type="match status" value="1"/>
</dbReference>
<feature type="chain" id="PRO_5007666418" description="Fimbrillin" evidence="13">
    <location>
        <begin position="21"/>
        <end position="386"/>
    </location>
</feature>
<comment type="similarity">
    <text evidence="3">Belongs to the bacteroidetes fimbrillin superfamily. FimA/Mfa1 family.</text>
</comment>
<dbReference type="EMBL" id="AB663099">
    <property type="protein sequence ID" value="BAL46693.1"/>
    <property type="molecule type" value="Genomic_DNA"/>
</dbReference>
<gene>
    <name evidence="16" type="primary">fimA</name>
</gene>
<dbReference type="PROSITE" id="PS51257">
    <property type="entry name" value="PROKAR_LIPOPROTEIN"/>
    <property type="match status" value="1"/>
</dbReference>
<dbReference type="Gene3D" id="2.60.40.2580">
    <property type="match status" value="1"/>
</dbReference>
<keyword evidence="9" id="KW-0281">Fimbrium</keyword>
<keyword evidence="5" id="KW-0843">Virulence</keyword>
<dbReference type="GO" id="GO:0009289">
    <property type="term" value="C:pilus"/>
    <property type="evidence" value="ECO:0007669"/>
    <property type="project" value="UniProtKB-SubCell"/>
</dbReference>